<name>A0ABV7IMW3_9SPHN</name>
<accession>A0ABV7IMW3</accession>
<evidence type="ECO:0000256" key="1">
    <source>
        <dbReference type="SAM" id="Phobius"/>
    </source>
</evidence>
<dbReference type="RefSeq" id="WP_379509405.1">
    <property type="nucleotide sequence ID" value="NZ_JBHRTQ010000007.1"/>
</dbReference>
<gene>
    <name evidence="2" type="ORF">ACFOD9_07200</name>
</gene>
<feature type="transmembrane region" description="Helical" evidence="1">
    <location>
        <begin position="20"/>
        <end position="40"/>
    </location>
</feature>
<evidence type="ECO:0000313" key="2">
    <source>
        <dbReference type="EMBL" id="MFC3174030.1"/>
    </source>
</evidence>
<keyword evidence="1" id="KW-0472">Membrane</keyword>
<keyword evidence="3" id="KW-1185">Reference proteome</keyword>
<comment type="caution">
    <text evidence="2">The sequence shown here is derived from an EMBL/GenBank/DDBJ whole genome shotgun (WGS) entry which is preliminary data.</text>
</comment>
<reference evidence="3" key="1">
    <citation type="journal article" date="2019" name="Int. J. Syst. Evol. Microbiol.">
        <title>The Global Catalogue of Microorganisms (GCM) 10K type strain sequencing project: providing services to taxonomists for standard genome sequencing and annotation.</title>
        <authorList>
            <consortium name="The Broad Institute Genomics Platform"/>
            <consortium name="The Broad Institute Genome Sequencing Center for Infectious Disease"/>
            <person name="Wu L."/>
            <person name="Ma J."/>
        </authorList>
    </citation>
    <scope>NUCLEOTIDE SEQUENCE [LARGE SCALE GENOMIC DNA]</scope>
    <source>
        <strain evidence="3">KCTC 42984</strain>
    </source>
</reference>
<dbReference type="Proteomes" id="UP001595604">
    <property type="component" value="Unassembled WGS sequence"/>
</dbReference>
<proteinExistence type="predicted"/>
<keyword evidence="1" id="KW-0812">Transmembrane</keyword>
<keyword evidence="1" id="KW-1133">Transmembrane helix</keyword>
<protein>
    <submittedName>
        <fullName evidence="2">Flp family type IVb pilin</fullName>
    </submittedName>
</protein>
<dbReference type="EMBL" id="JBHRTQ010000007">
    <property type="protein sequence ID" value="MFC3174030.1"/>
    <property type="molecule type" value="Genomic_DNA"/>
</dbReference>
<sequence length="73" mass="7247">MRQFLRAFFSDTSGASAAEYALILSIIGVALAAAALGLSYQIKGSLNNASNQIAQGCPGGNCAGINGPSAPST</sequence>
<evidence type="ECO:0000313" key="3">
    <source>
        <dbReference type="Proteomes" id="UP001595604"/>
    </source>
</evidence>
<organism evidence="2 3">
    <name type="scientific">Novosphingobium bradum</name>
    <dbReference type="NCBI Taxonomy" id="1737444"/>
    <lineage>
        <taxon>Bacteria</taxon>
        <taxon>Pseudomonadati</taxon>
        <taxon>Pseudomonadota</taxon>
        <taxon>Alphaproteobacteria</taxon>
        <taxon>Sphingomonadales</taxon>
        <taxon>Sphingomonadaceae</taxon>
        <taxon>Novosphingobium</taxon>
    </lineage>
</organism>